<evidence type="ECO:0008006" key="4">
    <source>
        <dbReference type="Google" id="ProtNLM"/>
    </source>
</evidence>
<keyword evidence="3" id="KW-1185">Reference proteome</keyword>
<dbReference type="Pfam" id="PF11138">
    <property type="entry name" value="DUF2911"/>
    <property type="match status" value="1"/>
</dbReference>
<name>A0A2S1LTD4_9FLAO</name>
<gene>
    <name evidence="2" type="ORF">FK004_18050</name>
</gene>
<feature type="signal peptide" evidence="1">
    <location>
        <begin position="1"/>
        <end position="22"/>
    </location>
</feature>
<proteinExistence type="predicted"/>
<dbReference type="RefSeq" id="WP_108738492.1">
    <property type="nucleotide sequence ID" value="NZ_CP020919.1"/>
</dbReference>
<dbReference type="Proteomes" id="UP000244677">
    <property type="component" value="Chromosome"/>
</dbReference>
<reference evidence="2 3" key="1">
    <citation type="submission" date="2017-04" db="EMBL/GenBank/DDBJ databases">
        <title>Complete genome sequence of Flavobacterium kingsejong AJ004.</title>
        <authorList>
            <person name="Lee P.C."/>
        </authorList>
    </citation>
    <scope>NUCLEOTIDE SEQUENCE [LARGE SCALE GENOMIC DNA]</scope>
    <source>
        <strain evidence="2 3">AJ004</strain>
    </source>
</reference>
<sequence>MRIQKKISMLLIAFVMTAFANAQQKESPATTATGTVNGAKITVSYGSPSVKGRAIWGELVPYGQVWRVGANEATTFETSKDIMVEGKKLAAGKYSFFAIPEKGEWTIIFNTDAKQWGAYKYDAKKDALRVKVKAKKSAAFTEKMTFKVTANAVVLNWENLEVPVALK</sequence>
<dbReference type="InterPro" id="IPR021314">
    <property type="entry name" value="DUF2911"/>
</dbReference>
<evidence type="ECO:0000313" key="2">
    <source>
        <dbReference type="EMBL" id="AWG26999.1"/>
    </source>
</evidence>
<evidence type="ECO:0000256" key="1">
    <source>
        <dbReference type="SAM" id="SignalP"/>
    </source>
</evidence>
<dbReference type="AlphaFoldDB" id="A0A2S1LTD4"/>
<dbReference type="EMBL" id="CP020919">
    <property type="protein sequence ID" value="AWG26999.1"/>
    <property type="molecule type" value="Genomic_DNA"/>
</dbReference>
<organism evidence="2 3">
    <name type="scientific">Flavobacterium kingsejongi</name>
    <dbReference type="NCBI Taxonomy" id="1678728"/>
    <lineage>
        <taxon>Bacteria</taxon>
        <taxon>Pseudomonadati</taxon>
        <taxon>Bacteroidota</taxon>
        <taxon>Flavobacteriia</taxon>
        <taxon>Flavobacteriales</taxon>
        <taxon>Flavobacteriaceae</taxon>
        <taxon>Flavobacterium</taxon>
    </lineage>
</organism>
<evidence type="ECO:0000313" key="3">
    <source>
        <dbReference type="Proteomes" id="UP000244677"/>
    </source>
</evidence>
<dbReference type="KEGG" id="fki:FK004_18050"/>
<feature type="chain" id="PRO_5015720587" description="DUF2911 domain-containing protein" evidence="1">
    <location>
        <begin position="23"/>
        <end position="167"/>
    </location>
</feature>
<keyword evidence="1" id="KW-0732">Signal</keyword>
<protein>
    <recommendedName>
        <fullName evidence="4">DUF2911 domain-containing protein</fullName>
    </recommendedName>
</protein>
<dbReference type="OrthoDB" id="187854at2"/>
<accession>A0A2S1LTD4</accession>